<dbReference type="Proteomes" id="UP001153712">
    <property type="component" value="Chromosome 5"/>
</dbReference>
<dbReference type="InterPro" id="IPR000253">
    <property type="entry name" value="FHA_dom"/>
</dbReference>
<reference evidence="12" key="1">
    <citation type="submission" date="2022-01" db="EMBL/GenBank/DDBJ databases">
        <authorList>
            <person name="King R."/>
        </authorList>
    </citation>
    <scope>NUCLEOTIDE SEQUENCE</scope>
</reference>
<evidence type="ECO:0000256" key="9">
    <source>
        <dbReference type="SAM" id="Coils"/>
    </source>
</evidence>
<dbReference type="GO" id="GO:0035091">
    <property type="term" value="F:phosphatidylinositol binding"/>
    <property type="evidence" value="ECO:0007669"/>
    <property type="project" value="InterPro"/>
</dbReference>
<evidence type="ECO:0000256" key="2">
    <source>
        <dbReference type="ARBA" id="ARBA00022490"/>
    </source>
</evidence>
<dbReference type="InterPro" id="IPR036871">
    <property type="entry name" value="PX_dom_sf"/>
</dbReference>
<dbReference type="Gene3D" id="2.60.200.20">
    <property type="match status" value="1"/>
</dbReference>
<dbReference type="FunFam" id="3.30.1520.10:FF:000044">
    <property type="entry name" value="Kinesin-like protein KIF16B"/>
    <property type="match status" value="1"/>
</dbReference>
<dbReference type="AlphaFoldDB" id="A0A9N9TTC3"/>
<dbReference type="Pfam" id="PF00787">
    <property type="entry name" value="PX"/>
    <property type="match status" value="1"/>
</dbReference>
<dbReference type="SMART" id="SM00129">
    <property type="entry name" value="KISc"/>
    <property type="match status" value="1"/>
</dbReference>
<dbReference type="SUPFAM" id="SSF52540">
    <property type="entry name" value="P-loop containing nucleoside triphosphate hydrolases"/>
    <property type="match status" value="1"/>
</dbReference>
<evidence type="ECO:0000256" key="5">
    <source>
        <dbReference type="ARBA" id="ARBA00022840"/>
    </source>
</evidence>
<accession>A0A9N9TTC3</accession>
<protein>
    <recommendedName>
        <fullName evidence="11">Kinesin motor domain-containing protein</fullName>
    </recommendedName>
</protein>
<dbReference type="Pfam" id="PF00225">
    <property type="entry name" value="Kinesin"/>
    <property type="match status" value="1"/>
</dbReference>
<dbReference type="GO" id="GO:0007018">
    <property type="term" value="P:microtubule-based movement"/>
    <property type="evidence" value="ECO:0007669"/>
    <property type="project" value="InterPro"/>
</dbReference>
<sequence length="1204" mass="136419">MASVKVAVRVRPFNQREIDMDAQLIIQMKGKTTGILNCKANTRDESIRYKEFTFDYSYWSFDRNSNNYASQDLVYDDLGKEVIDCAFEGYNACVFAYGQTGSGKTFTMMGSPENEGLIPRICKALFDKMAENSKLGTTHRVQVSYLEIYQERVVDLLKGRTKYSLKVREHPTKGPYVQGLTTCLVTNYNRIQECMERGNAHRTTASTNMNDVSSRSHAIFTITFVQAGYCNGVPSETVSKIHLVDLAGSERADATGASGQRLKEGAHINKSLVTLGSVISALAELSLDENGQKRSIFIPYRDSVLTWLLKDSLGGNSKTIMIAAISPADCNYGETLSTLRYANRAKNIINKPTVNEDPNVKLIRELREEITKLRALMFCEQRSDMLEQLYEKEALEKELTEEWTGKWREVQAILREQKALGLRKSGPGVILDSDRPHLIAIEDDPLTTGVTLYHLKEGKTTIGTAESKVKQDIELKGAGMKPHHCTITCENGVATLIPHPGAQVMLNNISIESEARLSQGCIIFLGKVHAFRFNDPVEAAELRKGEKSCNLSRVSRLSWSTPDLAVSMENLQISSNDEDKVQVKEAIENQRLDLKKEKEQFEKKQEAFEKQQVMFEEKKRSLLEAQAKLEAERKKVQEEFAQQTRQLQEDWRNLSAHQRLKEIELERKEGELMLRKEKLERERKTVMSEIENECSNLEDLKRNIFVKLANACSLVTSNVNEILFPSAKAKSVFQELCSKSSKGTLTEDENDTLVDILNNLSGSSIIKDIVDKHRKELAELQAELNRRVQILCERQKSIELLDKKIIGLVDEQKSINDTNDDLENVKQELCNRTEEDLKRIEIKKQELTLNLKRVNSAESPDSCEVNYSSSGERLQETLSSDTTYHTAPNTCSPRLADTKLDRLMSDSGVELRTSSRPQDESDLSSNEEKVLVSDSQSSSSIENRSPSSRKIRRRDAEIHLRRLSQRIAQQKQIVCRILDGHRLNADFDSQVAVLKELQHQYISLKYGSTTSLVPASDHPLQDADSPSPVRPLFAGSTSVIYPSILQNQIQRLPALNQYMCRSMPSINIETDLDAIASITSYCVRGTGTKTHYEYEIRINTADDRWCILRRYSRFRDLHIAMKARYGEKVSSIPFPSRIIFSNNETVAQTRKRQLEFYLRRLIDTCKSHPACPLAYGGPVTKVALINFSPFFRKGVFENGKYTTS</sequence>
<keyword evidence="6 9" id="KW-0175">Coiled coil</keyword>
<name>A0A9N9TTC3_PHYSR</name>
<evidence type="ECO:0000313" key="13">
    <source>
        <dbReference type="Proteomes" id="UP001153712"/>
    </source>
</evidence>
<feature type="coiled-coil region" evidence="9">
    <location>
        <begin position="770"/>
        <end position="857"/>
    </location>
</feature>
<dbReference type="InterPro" id="IPR027417">
    <property type="entry name" value="P-loop_NTPase"/>
</dbReference>
<evidence type="ECO:0000256" key="7">
    <source>
        <dbReference type="ARBA" id="ARBA00023175"/>
    </source>
</evidence>
<gene>
    <name evidence="12" type="ORF">PHYEVI_LOCUS8232</name>
</gene>
<dbReference type="GO" id="GO:0005856">
    <property type="term" value="C:cytoskeleton"/>
    <property type="evidence" value="ECO:0007669"/>
    <property type="project" value="UniProtKB-SubCell"/>
</dbReference>
<dbReference type="Pfam" id="PF00498">
    <property type="entry name" value="FHA"/>
    <property type="match status" value="1"/>
</dbReference>
<dbReference type="Gene3D" id="3.40.850.10">
    <property type="entry name" value="Kinesin motor domain"/>
    <property type="match status" value="1"/>
</dbReference>
<keyword evidence="2" id="KW-0963">Cytoplasm</keyword>
<dbReference type="FunFam" id="3.40.850.10:FF:000021">
    <property type="entry name" value="kinesin-like protein KIF16B isoform X1"/>
    <property type="match status" value="1"/>
</dbReference>
<comment type="subcellular location">
    <subcellularLocation>
        <location evidence="1">Cytoplasm</location>
        <location evidence="1">Cytoskeleton</location>
    </subcellularLocation>
</comment>
<dbReference type="PRINTS" id="PR00380">
    <property type="entry name" value="KINESINHEAVY"/>
</dbReference>
<dbReference type="InterPro" id="IPR008984">
    <property type="entry name" value="SMAD_FHA_dom_sf"/>
</dbReference>
<evidence type="ECO:0000256" key="3">
    <source>
        <dbReference type="ARBA" id="ARBA00022553"/>
    </source>
</evidence>
<evidence type="ECO:0000256" key="6">
    <source>
        <dbReference type="ARBA" id="ARBA00023054"/>
    </source>
</evidence>
<dbReference type="FunFam" id="2.60.200.20:FF:000005">
    <property type="entry name" value="Kinesin family member 16B"/>
    <property type="match status" value="1"/>
</dbReference>
<dbReference type="GO" id="GO:0008017">
    <property type="term" value="F:microtubule binding"/>
    <property type="evidence" value="ECO:0007669"/>
    <property type="project" value="InterPro"/>
</dbReference>
<dbReference type="PANTHER" id="PTHR47117:SF6">
    <property type="entry name" value="KINESIN-LIKE PROTEIN KIF16B"/>
    <property type="match status" value="1"/>
</dbReference>
<evidence type="ECO:0000256" key="4">
    <source>
        <dbReference type="ARBA" id="ARBA00022741"/>
    </source>
</evidence>
<dbReference type="SUPFAM" id="SSF49879">
    <property type="entry name" value="SMAD/FHA domain"/>
    <property type="match status" value="1"/>
</dbReference>
<dbReference type="InterPro" id="IPR019821">
    <property type="entry name" value="Kinesin_motor_CS"/>
</dbReference>
<dbReference type="PROSITE" id="PS00411">
    <property type="entry name" value="KINESIN_MOTOR_1"/>
    <property type="match status" value="1"/>
</dbReference>
<dbReference type="CDD" id="cd01365">
    <property type="entry name" value="KISc_KIF1A_KIF1B"/>
    <property type="match status" value="1"/>
</dbReference>
<dbReference type="SUPFAM" id="SSF64268">
    <property type="entry name" value="PX domain"/>
    <property type="match status" value="1"/>
</dbReference>
<dbReference type="PANTHER" id="PTHR47117">
    <property type="entry name" value="STAR-RELATED LIPID TRANSFER PROTEIN 9"/>
    <property type="match status" value="1"/>
</dbReference>
<dbReference type="OrthoDB" id="3176171at2759"/>
<evidence type="ECO:0000256" key="8">
    <source>
        <dbReference type="ARBA" id="ARBA00023212"/>
    </source>
</evidence>
<dbReference type="InterPro" id="IPR001683">
    <property type="entry name" value="PX_dom"/>
</dbReference>
<dbReference type="GO" id="GO:0005524">
    <property type="term" value="F:ATP binding"/>
    <property type="evidence" value="ECO:0007669"/>
    <property type="project" value="UniProtKB-KW"/>
</dbReference>
<dbReference type="InterPro" id="IPR001752">
    <property type="entry name" value="Kinesin_motor_dom"/>
</dbReference>
<dbReference type="GO" id="GO:0005737">
    <property type="term" value="C:cytoplasm"/>
    <property type="evidence" value="ECO:0007669"/>
    <property type="project" value="UniProtKB-ARBA"/>
</dbReference>
<proteinExistence type="predicted"/>
<dbReference type="Gene3D" id="3.30.1520.10">
    <property type="entry name" value="Phox-like domain"/>
    <property type="match status" value="1"/>
</dbReference>
<feature type="coiled-coil region" evidence="9">
    <location>
        <begin position="580"/>
        <end position="703"/>
    </location>
</feature>
<feature type="region of interest" description="Disordered" evidence="10">
    <location>
        <begin position="908"/>
        <end position="953"/>
    </location>
</feature>
<keyword evidence="5" id="KW-0067">ATP-binding</keyword>
<feature type="compositionally biased region" description="Low complexity" evidence="10">
    <location>
        <begin position="933"/>
        <end position="946"/>
    </location>
</feature>
<keyword evidence="3" id="KW-0597">Phosphoprotein</keyword>
<evidence type="ECO:0000313" key="12">
    <source>
        <dbReference type="EMBL" id="CAG9861907.1"/>
    </source>
</evidence>
<dbReference type="GO" id="GO:0003777">
    <property type="term" value="F:microtubule motor activity"/>
    <property type="evidence" value="ECO:0007669"/>
    <property type="project" value="InterPro"/>
</dbReference>
<keyword evidence="4" id="KW-0547">Nucleotide-binding</keyword>
<keyword evidence="8" id="KW-0206">Cytoskeleton</keyword>
<keyword evidence="7" id="KW-0505">Motor protein</keyword>
<evidence type="ECO:0000256" key="1">
    <source>
        <dbReference type="ARBA" id="ARBA00004245"/>
    </source>
</evidence>
<dbReference type="InterPro" id="IPR036961">
    <property type="entry name" value="Kinesin_motor_dom_sf"/>
</dbReference>
<organism evidence="12 13">
    <name type="scientific">Phyllotreta striolata</name>
    <name type="common">Striped flea beetle</name>
    <name type="synonym">Crioceris striolata</name>
    <dbReference type="NCBI Taxonomy" id="444603"/>
    <lineage>
        <taxon>Eukaryota</taxon>
        <taxon>Metazoa</taxon>
        <taxon>Ecdysozoa</taxon>
        <taxon>Arthropoda</taxon>
        <taxon>Hexapoda</taxon>
        <taxon>Insecta</taxon>
        <taxon>Pterygota</taxon>
        <taxon>Neoptera</taxon>
        <taxon>Endopterygota</taxon>
        <taxon>Coleoptera</taxon>
        <taxon>Polyphaga</taxon>
        <taxon>Cucujiformia</taxon>
        <taxon>Chrysomeloidea</taxon>
        <taxon>Chrysomelidae</taxon>
        <taxon>Galerucinae</taxon>
        <taxon>Alticini</taxon>
        <taxon>Phyllotreta</taxon>
    </lineage>
</organism>
<dbReference type="EMBL" id="OU900098">
    <property type="protein sequence ID" value="CAG9861907.1"/>
    <property type="molecule type" value="Genomic_DNA"/>
</dbReference>
<keyword evidence="13" id="KW-1185">Reference proteome</keyword>
<evidence type="ECO:0000256" key="10">
    <source>
        <dbReference type="SAM" id="MobiDB-lite"/>
    </source>
</evidence>
<evidence type="ECO:0000259" key="11">
    <source>
        <dbReference type="SMART" id="SM00129"/>
    </source>
</evidence>
<feature type="domain" description="Kinesin motor" evidence="11">
    <location>
        <begin position="1"/>
        <end position="356"/>
    </location>
</feature>